<feature type="binding site" evidence="13">
    <location>
        <position position="164"/>
    </location>
    <ligand>
        <name>substrate</name>
    </ligand>
</feature>
<dbReference type="PIRSF" id="PIRSF000724">
    <property type="entry name" value="Pgk"/>
    <property type="match status" value="1"/>
</dbReference>
<feature type="binding site" evidence="14">
    <location>
        <position position="43"/>
    </location>
    <ligand>
        <name>(2R)-3-phosphoglycerate</name>
        <dbReference type="ChEBI" id="CHEBI:58272"/>
    </ligand>
</feature>
<keyword evidence="12 13" id="KW-0324">Glycolysis</keyword>
<dbReference type="GO" id="GO:0005524">
    <property type="term" value="F:ATP binding"/>
    <property type="evidence" value="ECO:0007669"/>
    <property type="project" value="UniProtKB-KW"/>
</dbReference>
<accession>A0A7C4D294</accession>
<keyword evidence="8 13" id="KW-0808">Transferase</keyword>
<comment type="similarity">
    <text evidence="4 13 16">Belongs to the phosphoglycerate kinase family.</text>
</comment>
<evidence type="ECO:0000256" key="4">
    <source>
        <dbReference type="ARBA" id="ARBA00008982"/>
    </source>
</evidence>
<dbReference type="GO" id="GO:0004618">
    <property type="term" value="F:phosphoglycerate kinase activity"/>
    <property type="evidence" value="ECO:0007669"/>
    <property type="project" value="UniProtKB-UniRule"/>
</dbReference>
<feature type="binding site" evidence="13 14">
    <location>
        <begin position="67"/>
        <end position="70"/>
    </location>
    <ligand>
        <name>substrate</name>
    </ligand>
</feature>
<gene>
    <name evidence="13" type="primary">pgk</name>
    <name evidence="17" type="ORF">ENU21_03435</name>
</gene>
<keyword evidence="9 13" id="KW-0547">Nucleotide-binding</keyword>
<dbReference type="AlphaFoldDB" id="A0A7C4D294"/>
<evidence type="ECO:0000256" key="13">
    <source>
        <dbReference type="HAMAP-Rule" id="MF_00145"/>
    </source>
</evidence>
<evidence type="ECO:0000256" key="6">
    <source>
        <dbReference type="ARBA" id="ARBA00016471"/>
    </source>
</evidence>
<organism evidence="17">
    <name type="scientific">Thermofilum pendens</name>
    <dbReference type="NCBI Taxonomy" id="2269"/>
    <lineage>
        <taxon>Archaea</taxon>
        <taxon>Thermoproteota</taxon>
        <taxon>Thermoprotei</taxon>
        <taxon>Thermofilales</taxon>
        <taxon>Thermofilaceae</taxon>
        <taxon>Thermofilum</taxon>
    </lineage>
</organism>
<dbReference type="GO" id="GO:0006094">
    <property type="term" value="P:gluconeogenesis"/>
    <property type="evidence" value="ECO:0007669"/>
    <property type="project" value="TreeGrafter"/>
</dbReference>
<comment type="catalytic activity">
    <reaction evidence="1 13 16">
        <text>(2R)-3-phosphoglycerate + ATP = (2R)-3-phospho-glyceroyl phosphate + ADP</text>
        <dbReference type="Rhea" id="RHEA:14801"/>
        <dbReference type="ChEBI" id="CHEBI:30616"/>
        <dbReference type="ChEBI" id="CHEBI:57604"/>
        <dbReference type="ChEBI" id="CHEBI:58272"/>
        <dbReference type="ChEBI" id="CHEBI:456216"/>
        <dbReference type="EC" id="2.7.2.3"/>
    </reaction>
</comment>
<evidence type="ECO:0000256" key="2">
    <source>
        <dbReference type="ARBA" id="ARBA00004496"/>
    </source>
</evidence>
<dbReference type="FunFam" id="3.40.50.1260:FF:000006">
    <property type="entry name" value="Phosphoglycerate kinase"/>
    <property type="match status" value="1"/>
</dbReference>
<evidence type="ECO:0000256" key="15">
    <source>
        <dbReference type="PIRSR" id="PIRSR000724-2"/>
    </source>
</evidence>
<comment type="caution">
    <text evidence="13">Lacks conserved residue(s) required for the propagation of feature annotation.</text>
</comment>
<dbReference type="Pfam" id="PF00162">
    <property type="entry name" value="PGK"/>
    <property type="match status" value="1"/>
</dbReference>
<keyword evidence="10 13" id="KW-0418">Kinase</keyword>
<comment type="caution">
    <text evidence="17">The sequence shown here is derived from an EMBL/GenBank/DDBJ whole genome shotgun (WGS) entry which is preliminary data.</text>
</comment>
<feature type="binding site" evidence="13">
    <location>
        <position position="124"/>
    </location>
    <ligand>
        <name>substrate</name>
    </ligand>
</feature>
<feature type="binding site" evidence="13">
    <location>
        <begin position="365"/>
        <end position="368"/>
    </location>
    <ligand>
        <name>ATP</name>
        <dbReference type="ChEBI" id="CHEBI:30616"/>
    </ligand>
</feature>
<proteinExistence type="inferred from homology"/>
<feature type="binding site" evidence="14">
    <location>
        <position position="164"/>
    </location>
    <ligand>
        <name>(2R)-3-phosphoglycerate</name>
        <dbReference type="ChEBI" id="CHEBI:58272"/>
    </ligand>
</feature>
<evidence type="ECO:0000256" key="1">
    <source>
        <dbReference type="ARBA" id="ARBA00000642"/>
    </source>
</evidence>
<evidence type="ECO:0000256" key="7">
    <source>
        <dbReference type="ARBA" id="ARBA00022490"/>
    </source>
</evidence>
<dbReference type="InterPro" id="IPR001576">
    <property type="entry name" value="Phosphoglycerate_kinase"/>
</dbReference>
<feature type="binding site" evidence="14">
    <location>
        <position position="124"/>
    </location>
    <ligand>
        <name>(2R)-3-phosphoglycerate</name>
        <dbReference type="ChEBI" id="CHEBI:58272"/>
    </ligand>
</feature>
<name>A0A7C4D294_THEPE</name>
<dbReference type="GO" id="GO:0005829">
    <property type="term" value="C:cytosol"/>
    <property type="evidence" value="ECO:0007669"/>
    <property type="project" value="TreeGrafter"/>
</dbReference>
<dbReference type="PANTHER" id="PTHR11406:SF23">
    <property type="entry name" value="PHOSPHOGLYCERATE KINASE 1, CHLOROPLASTIC-RELATED"/>
    <property type="match status" value="1"/>
</dbReference>
<comment type="subunit">
    <text evidence="13">Monomer.</text>
</comment>
<dbReference type="InterPro" id="IPR015824">
    <property type="entry name" value="Phosphoglycerate_kinase_N"/>
</dbReference>
<evidence type="ECO:0000256" key="3">
    <source>
        <dbReference type="ARBA" id="ARBA00004838"/>
    </source>
</evidence>
<dbReference type="PRINTS" id="PR00477">
    <property type="entry name" value="PHGLYCKINASE"/>
</dbReference>
<dbReference type="FunFam" id="3.40.50.1260:FF:000012">
    <property type="entry name" value="Phosphoglycerate kinase"/>
    <property type="match status" value="1"/>
</dbReference>
<evidence type="ECO:0000256" key="8">
    <source>
        <dbReference type="ARBA" id="ARBA00022679"/>
    </source>
</evidence>
<feature type="binding site" evidence="13">
    <location>
        <position position="43"/>
    </location>
    <ligand>
        <name>substrate</name>
    </ligand>
</feature>
<dbReference type="EC" id="2.7.2.3" evidence="5 13"/>
<comment type="pathway">
    <text evidence="3 13">Carbohydrate degradation; glycolysis; pyruvate from D-glyceraldehyde 3-phosphate: step 2/5.</text>
</comment>
<protein>
    <recommendedName>
        <fullName evidence="6 13">Phosphoglycerate kinase</fullName>
        <ecNumber evidence="5 13">2.7.2.3</ecNumber>
    </recommendedName>
</protein>
<dbReference type="Gene3D" id="3.40.50.1260">
    <property type="entry name" value="Phosphoglycerate kinase, N-terminal domain"/>
    <property type="match status" value="2"/>
</dbReference>
<evidence type="ECO:0000256" key="11">
    <source>
        <dbReference type="ARBA" id="ARBA00022840"/>
    </source>
</evidence>
<evidence type="ECO:0000256" key="10">
    <source>
        <dbReference type="ARBA" id="ARBA00022777"/>
    </source>
</evidence>
<dbReference type="UniPathway" id="UPA00109">
    <property type="reaction ID" value="UER00185"/>
</dbReference>
<dbReference type="PANTHER" id="PTHR11406">
    <property type="entry name" value="PHOSPHOGLYCERATE KINASE"/>
    <property type="match status" value="1"/>
</dbReference>
<reference evidence="17" key="1">
    <citation type="journal article" date="2020" name="mSystems">
        <title>Genome- and Community-Level Interaction Insights into Carbon Utilization and Element Cycling Functions of Hydrothermarchaeota in Hydrothermal Sediment.</title>
        <authorList>
            <person name="Zhou Z."/>
            <person name="Liu Y."/>
            <person name="Xu W."/>
            <person name="Pan J."/>
            <person name="Luo Z.H."/>
            <person name="Li M."/>
        </authorList>
    </citation>
    <scope>NUCLEOTIDE SEQUENCE</scope>
    <source>
        <strain evidence="17">SpSt-649</strain>
    </source>
</reference>
<dbReference type="EMBL" id="DTBQ01000095">
    <property type="protein sequence ID" value="HGM46794.1"/>
    <property type="molecule type" value="Genomic_DNA"/>
</dbReference>
<keyword evidence="11 13" id="KW-0067">ATP-binding</keyword>
<feature type="binding site" evidence="13 14">
    <location>
        <begin position="26"/>
        <end position="28"/>
    </location>
    <ligand>
        <name>substrate</name>
    </ligand>
</feature>
<dbReference type="GO" id="GO:0006096">
    <property type="term" value="P:glycolytic process"/>
    <property type="evidence" value="ECO:0007669"/>
    <property type="project" value="UniProtKB-UniRule"/>
</dbReference>
<feature type="binding site" evidence="13 15">
    <location>
        <position position="339"/>
    </location>
    <ligand>
        <name>ATP</name>
        <dbReference type="ChEBI" id="CHEBI:30616"/>
    </ligand>
</feature>
<comment type="subcellular location">
    <subcellularLocation>
        <location evidence="2 13">Cytoplasm</location>
    </subcellularLocation>
</comment>
<sequence length="412" mass="44864">MSVKSLGVKTLNDVEVSGRTVGVRVDFNSPIDPSTKKLLDDSRIRAHAETTLRELVEKQAKIVVISHQGRKGDPDFTSLKEHAERLARLLPTKVRFIDDIFGEKAVSSIKSLKEGEVLVLENVRYWDGEAKNASPEEHARSELVRNLGPLFDVYVVDAFSAAHRPHASLVGFAPVVKHYVAGRVMERELAALYRVRNNPERPCVYILGGAKAEDTADVLESVLGEGIADSVLTGGLVANLLLHAKGYNLGDANVAVLRDKGFLELESRLKAALDKFGDRIYLPEDLAAEENGRRVEVPLSSLPVKGLIKDIGSRTAERYAEVIKRARTIVMNGPMGVFEDPNFSLGTRKVFEAIATSGAFSLIGGGHTIAASSKLGYADKISHVSTGGGALIEYLMRGTLPVVEVLKEYSRK</sequence>
<evidence type="ECO:0000256" key="9">
    <source>
        <dbReference type="ARBA" id="ARBA00022741"/>
    </source>
</evidence>
<dbReference type="GO" id="GO:0043531">
    <property type="term" value="F:ADP binding"/>
    <property type="evidence" value="ECO:0007669"/>
    <property type="project" value="TreeGrafter"/>
</dbReference>
<dbReference type="HAMAP" id="MF_00145">
    <property type="entry name" value="Phosphoglyc_kinase"/>
    <property type="match status" value="1"/>
</dbReference>
<keyword evidence="7 13" id="KW-0963">Cytoplasm</keyword>
<evidence type="ECO:0000256" key="12">
    <source>
        <dbReference type="ARBA" id="ARBA00023152"/>
    </source>
</evidence>
<evidence type="ECO:0000256" key="16">
    <source>
        <dbReference type="RuleBase" id="RU000532"/>
    </source>
</evidence>
<dbReference type="InterPro" id="IPR036043">
    <property type="entry name" value="Phosphoglycerate_kinase_sf"/>
</dbReference>
<evidence type="ECO:0000256" key="14">
    <source>
        <dbReference type="PIRSR" id="PIRSR000724-1"/>
    </source>
</evidence>
<dbReference type="SUPFAM" id="SSF53748">
    <property type="entry name" value="Phosphoglycerate kinase"/>
    <property type="match status" value="1"/>
</dbReference>
<evidence type="ECO:0000256" key="5">
    <source>
        <dbReference type="ARBA" id="ARBA00013061"/>
    </source>
</evidence>
<evidence type="ECO:0000313" key="17">
    <source>
        <dbReference type="EMBL" id="HGM46794.1"/>
    </source>
</evidence>